<organism evidence="1 2">
    <name type="scientific">Microbacterium nanhaiense</name>
    <dbReference type="NCBI Taxonomy" id="1301026"/>
    <lineage>
        <taxon>Bacteria</taxon>
        <taxon>Bacillati</taxon>
        <taxon>Actinomycetota</taxon>
        <taxon>Actinomycetes</taxon>
        <taxon>Micrococcales</taxon>
        <taxon>Microbacteriaceae</taxon>
        <taxon>Microbacterium</taxon>
    </lineage>
</organism>
<dbReference type="InterPro" id="IPR021527">
    <property type="entry name" value="DUF2795"/>
</dbReference>
<dbReference type="Proteomes" id="UP000638043">
    <property type="component" value="Unassembled WGS sequence"/>
</dbReference>
<dbReference type="Pfam" id="PF11387">
    <property type="entry name" value="DUF2795"/>
    <property type="match status" value="1"/>
</dbReference>
<dbReference type="RefSeq" id="WP_308423421.1">
    <property type="nucleotide sequence ID" value="NZ_BMMQ01000010.1"/>
</dbReference>
<gene>
    <name evidence="1" type="ORF">GCM10010910_27190</name>
</gene>
<evidence type="ECO:0000313" key="2">
    <source>
        <dbReference type="Proteomes" id="UP000638043"/>
    </source>
</evidence>
<comment type="caution">
    <text evidence="1">The sequence shown here is derived from an EMBL/GenBank/DDBJ whole genome shotgun (WGS) entry which is preliminary data.</text>
</comment>
<name>A0ABQ2N3A8_9MICO</name>
<protein>
    <recommendedName>
        <fullName evidence="3">DUF2795 domain-containing protein</fullName>
    </recommendedName>
</protein>
<evidence type="ECO:0008006" key="3">
    <source>
        <dbReference type="Google" id="ProtNLM"/>
    </source>
</evidence>
<sequence>MMSDTPNPIQVQKYLGGIDYPASRQTICDAARDAGAPADVVDALEAIPDREYEGPTGVSEAVSGR</sequence>
<evidence type="ECO:0000313" key="1">
    <source>
        <dbReference type="EMBL" id="GGO66838.1"/>
    </source>
</evidence>
<proteinExistence type="predicted"/>
<accession>A0ABQ2N3A8</accession>
<dbReference type="EMBL" id="BMMQ01000010">
    <property type="protein sequence ID" value="GGO66838.1"/>
    <property type="molecule type" value="Genomic_DNA"/>
</dbReference>
<reference evidence="2" key="1">
    <citation type="journal article" date="2019" name="Int. J. Syst. Evol. Microbiol.">
        <title>The Global Catalogue of Microorganisms (GCM) 10K type strain sequencing project: providing services to taxonomists for standard genome sequencing and annotation.</title>
        <authorList>
            <consortium name="The Broad Institute Genomics Platform"/>
            <consortium name="The Broad Institute Genome Sequencing Center for Infectious Disease"/>
            <person name="Wu L."/>
            <person name="Ma J."/>
        </authorList>
    </citation>
    <scope>NUCLEOTIDE SEQUENCE [LARGE SCALE GENOMIC DNA]</scope>
    <source>
        <strain evidence="2">CGMCC 4.7181</strain>
    </source>
</reference>
<keyword evidence="2" id="KW-1185">Reference proteome</keyword>